<dbReference type="SUPFAM" id="SSF57903">
    <property type="entry name" value="FYVE/PHD zinc finger"/>
    <property type="match status" value="1"/>
</dbReference>
<evidence type="ECO:0000313" key="9">
    <source>
        <dbReference type="RefSeq" id="XP_008480546.1"/>
    </source>
</evidence>
<dbReference type="Pfam" id="PF25298">
    <property type="entry name" value="Baculo_FP_2nd"/>
    <property type="match status" value="1"/>
</dbReference>
<keyword evidence="3" id="KW-0862">Zinc</keyword>
<evidence type="ECO:0000313" key="8">
    <source>
        <dbReference type="Proteomes" id="UP000079169"/>
    </source>
</evidence>
<keyword evidence="1" id="KW-0479">Metal-binding</keyword>
<evidence type="ECO:0000256" key="1">
    <source>
        <dbReference type="ARBA" id="ARBA00022723"/>
    </source>
</evidence>
<keyword evidence="8" id="KW-1185">Reference proteome</keyword>
<proteinExistence type="predicted"/>
<dbReference type="InterPro" id="IPR011011">
    <property type="entry name" value="Znf_FYVE_PHD"/>
</dbReference>
<evidence type="ECO:0000256" key="3">
    <source>
        <dbReference type="ARBA" id="ARBA00022833"/>
    </source>
</evidence>
<dbReference type="InterPro" id="IPR057251">
    <property type="entry name" value="FP_C"/>
</dbReference>
<sequence length="355" mass="40462">MSEFCSRCEEPLPTEGDLDYATCSICCNGYHFTCTTVGESSWRTMGETRRGAWKCPTCRSLPNVESRGGTGTPQSKDGKERTCKQKETTKQKEQTSDLSSLETDGASIKQLLDKMGALEKSLTEKINAGFTSSRKDMKDVKDKIAEFETSLNFYGDQVDKAVNAVKVVEQNMILMENRLKKSESENKEMKARLRSMEIQVNGLNQKEFNTKIEISGIKDSKVEKDEVTKKVLNKIETRAGEIQFKTEKLTREGENGKTTIVVEFKSQEVRNLVLTKIKEKRLYSQLEDVFPNNGSNVYINEALCPYYKKLFYQANKIKKDKKYAYLWVKDGRILLKKAENGKTMRLECLDDLGKI</sequence>
<dbReference type="OrthoDB" id="7479450at2759"/>
<dbReference type="PROSITE" id="PS50016">
    <property type="entry name" value="ZF_PHD_2"/>
    <property type="match status" value="1"/>
</dbReference>
<dbReference type="KEGG" id="dci:103517299"/>
<feature type="coiled-coil region" evidence="5">
    <location>
        <begin position="165"/>
        <end position="206"/>
    </location>
</feature>
<dbReference type="Proteomes" id="UP000079169">
    <property type="component" value="Unplaced"/>
</dbReference>
<reference evidence="9" key="1">
    <citation type="submission" date="2025-08" db="UniProtKB">
        <authorList>
            <consortium name="RefSeq"/>
        </authorList>
    </citation>
    <scope>IDENTIFICATION</scope>
</reference>
<gene>
    <name evidence="9" type="primary">LOC103517299</name>
</gene>
<dbReference type="PaxDb" id="121845-A0A1S3DEV4"/>
<feature type="domain" description="PHD-type" evidence="7">
    <location>
        <begin position="2"/>
        <end position="61"/>
    </location>
</feature>
<evidence type="ECO:0000256" key="5">
    <source>
        <dbReference type="SAM" id="Coils"/>
    </source>
</evidence>
<evidence type="ECO:0000256" key="6">
    <source>
        <dbReference type="SAM" id="MobiDB-lite"/>
    </source>
</evidence>
<name>A0A1S3DEV4_DIACI</name>
<accession>A0A1S3DEV4</accession>
<dbReference type="CDD" id="cd15489">
    <property type="entry name" value="PHD_SF"/>
    <property type="match status" value="1"/>
</dbReference>
<feature type="region of interest" description="Disordered" evidence="6">
    <location>
        <begin position="64"/>
        <end position="102"/>
    </location>
</feature>
<dbReference type="GeneID" id="103517299"/>
<dbReference type="RefSeq" id="XP_008480546.1">
    <property type="nucleotide sequence ID" value="XM_008482324.1"/>
</dbReference>
<dbReference type="InterPro" id="IPR019787">
    <property type="entry name" value="Znf_PHD-finger"/>
</dbReference>
<evidence type="ECO:0000256" key="4">
    <source>
        <dbReference type="PROSITE-ProRule" id="PRU00146"/>
    </source>
</evidence>
<dbReference type="GO" id="GO:0008270">
    <property type="term" value="F:zinc ion binding"/>
    <property type="evidence" value="ECO:0007669"/>
    <property type="project" value="UniProtKB-KW"/>
</dbReference>
<feature type="compositionally biased region" description="Basic and acidic residues" evidence="6">
    <location>
        <begin position="76"/>
        <end position="95"/>
    </location>
</feature>
<evidence type="ECO:0000259" key="7">
    <source>
        <dbReference type="PROSITE" id="PS50016"/>
    </source>
</evidence>
<keyword evidence="5" id="KW-0175">Coiled coil</keyword>
<organism evidence="8 9">
    <name type="scientific">Diaphorina citri</name>
    <name type="common">Asian citrus psyllid</name>
    <dbReference type="NCBI Taxonomy" id="121845"/>
    <lineage>
        <taxon>Eukaryota</taxon>
        <taxon>Metazoa</taxon>
        <taxon>Ecdysozoa</taxon>
        <taxon>Arthropoda</taxon>
        <taxon>Hexapoda</taxon>
        <taxon>Insecta</taxon>
        <taxon>Pterygota</taxon>
        <taxon>Neoptera</taxon>
        <taxon>Paraneoptera</taxon>
        <taxon>Hemiptera</taxon>
        <taxon>Sternorrhyncha</taxon>
        <taxon>Psylloidea</taxon>
        <taxon>Psyllidae</taxon>
        <taxon>Diaphorininae</taxon>
        <taxon>Diaphorina</taxon>
    </lineage>
</organism>
<keyword evidence="2 4" id="KW-0863">Zinc-finger</keyword>
<evidence type="ECO:0000256" key="2">
    <source>
        <dbReference type="ARBA" id="ARBA00022771"/>
    </source>
</evidence>
<protein>
    <submittedName>
        <fullName evidence="9">Uncharacterized protein LOC103517299</fullName>
    </submittedName>
</protein>
<dbReference type="AlphaFoldDB" id="A0A1S3DEV4"/>